<protein>
    <submittedName>
        <fullName evidence="3">Uncharacterized protein</fullName>
    </submittedName>
</protein>
<sequence length="359" mass="39774">MSLFLLRKKLNIPDEIELAVPEPHEQADGSAEGDRPITEGSEQLEDSLGIAQSSRDYGKWQASDADYCDHFCGADYFTCSGYAHYCATICQAHYCASFRQADDYASFCQADYCASFSQADYCASFCQATTAPASESRTTSSDKKTTTTAKGSRLPSVTRTDLVAGLPAFLPSDYDAKRAPKGKGHDGDDCKRLSDRDDLIDVDQESKWARTRSASPPRRVSRSVFQDKAFASSLFSTLVLSDDVVSPIDTKSYGEMMHHGLKFLALVNKVGHELEAEVEDLKEQVEDEKRHTQNSRTAVDELRVERETAWAQIDRKNQELTDKAREIVTLKAEARKSTTALLAEAEKFAIALAAAEERE</sequence>
<proteinExistence type="predicted"/>
<dbReference type="AlphaFoldDB" id="A0A087HG03"/>
<feature type="region of interest" description="Disordered" evidence="2">
    <location>
        <begin position="135"/>
        <end position="154"/>
    </location>
</feature>
<reference evidence="4" key="1">
    <citation type="journal article" date="2015" name="Nat. Plants">
        <title>Genome expansion of Arabis alpina linked with retrotransposition and reduced symmetric DNA methylation.</title>
        <authorList>
            <person name="Willing E.M."/>
            <person name="Rawat V."/>
            <person name="Mandakova T."/>
            <person name="Maumus F."/>
            <person name="James G.V."/>
            <person name="Nordstroem K.J."/>
            <person name="Becker C."/>
            <person name="Warthmann N."/>
            <person name="Chica C."/>
            <person name="Szarzynska B."/>
            <person name="Zytnicki M."/>
            <person name="Albani M.C."/>
            <person name="Kiefer C."/>
            <person name="Bergonzi S."/>
            <person name="Castaings L."/>
            <person name="Mateos J.L."/>
            <person name="Berns M.C."/>
            <person name="Bujdoso N."/>
            <person name="Piofczyk T."/>
            <person name="de Lorenzo L."/>
            <person name="Barrero-Sicilia C."/>
            <person name="Mateos I."/>
            <person name="Piednoel M."/>
            <person name="Hagmann J."/>
            <person name="Chen-Min-Tao R."/>
            <person name="Iglesias-Fernandez R."/>
            <person name="Schuster S.C."/>
            <person name="Alonso-Blanco C."/>
            <person name="Roudier F."/>
            <person name="Carbonero P."/>
            <person name="Paz-Ares J."/>
            <person name="Davis S.J."/>
            <person name="Pecinka A."/>
            <person name="Quesneville H."/>
            <person name="Colot V."/>
            <person name="Lysak M.A."/>
            <person name="Weigel D."/>
            <person name="Coupland G."/>
            <person name="Schneeberger K."/>
        </authorList>
    </citation>
    <scope>NUCLEOTIDE SEQUENCE [LARGE SCALE GENOMIC DNA]</scope>
    <source>
        <strain evidence="4">cv. Pajares</strain>
    </source>
</reference>
<name>A0A087HG03_ARAAL</name>
<dbReference type="Proteomes" id="UP000029120">
    <property type="component" value="Chromosome 2"/>
</dbReference>
<keyword evidence="4" id="KW-1185">Reference proteome</keyword>
<accession>A0A087HG03</accession>
<dbReference type="EMBL" id="CM002870">
    <property type="protein sequence ID" value="KFK41055.1"/>
    <property type="molecule type" value="Genomic_DNA"/>
</dbReference>
<feature type="region of interest" description="Disordered" evidence="2">
    <location>
        <begin position="19"/>
        <end position="43"/>
    </location>
</feature>
<evidence type="ECO:0000313" key="4">
    <source>
        <dbReference type="Proteomes" id="UP000029120"/>
    </source>
</evidence>
<feature type="coiled-coil region" evidence="1">
    <location>
        <begin position="264"/>
        <end position="333"/>
    </location>
</feature>
<organism evidence="3 4">
    <name type="scientific">Arabis alpina</name>
    <name type="common">Alpine rock-cress</name>
    <dbReference type="NCBI Taxonomy" id="50452"/>
    <lineage>
        <taxon>Eukaryota</taxon>
        <taxon>Viridiplantae</taxon>
        <taxon>Streptophyta</taxon>
        <taxon>Embryophyta</taxon>
        <taxon>Tracheophyta</taxon>
        <taxon>Spermatophyta</taxon>
        <taxon>Magnoliopsida</taxon>
        <taxon>eudicotyledons</taxon>
        <taxon>Gunneridae</taxon>
        <taxon>Pentapetalae</taxon>
        <taxon>rosids</taxon>
        <taxon>malvids</taxon>
        <taxon>Brassicales</taxon>
        <taxon>Brassicaceae</taxon>
        <taxon>Arabideae</taxon>
        <taxon>Arabis</taxon>
    </lineage>
</organism>
<evidence type="ECO:0000256" key="1">
    <source>
        <dbReference type="SAM" id="Coils"/>
    </source>
</evidence>
<gene>
    <name evidence="3" type="ordered locus">AALP_Aa2g079500</name>
</gene>
<evidence type="ECO:0000313" key="3">
    <source>
        <dbReference type="EMBL" id="KFK41055.1"/>
    </source>
</evidence>
<dbReference type="Gramene" id="KFK41055">
    <property type="protein sequence ID" value="KFK41055"/>
    <property type="gene ID" value="AALP_AA2G079500"/>
</dbReference>
<feature type="compositionally biased region" description="Basic and acidic residues" evidence="2">
    <location>
        <begin position="22"/>
        <end position="37"/>
    </location>
</feature>
<keyword evidence="1" id="KW-0175">Coiled coil</keyword>
<evidence type="ECO:0000256" key="2">
    <source>
        <dbReference type="SAM" id="MobiDB-lite"/>
    </source>
</evidence>